<feature type="domain" description="TfoX C-terminal" evidence="1">
    <location>
        <begin position="4"/>
        <end position="77"/>
    </location>
</feature>
<dbReference type="PANTHER" id="PTHR36121:SF1">
    <property type="entry name" value="PROTEIN SXY"/>
    <property type="match status" value="1"/>
</dbReference>
<dbReference type="InterPro" id="IPR047525">
    <property type="entry name" value="TfoX-like"/>
</dbReference>
<dbReference type="OrthoDB" id="7067520at2"/>
<reference evidence="3" key="1">
    <citation type="submission" date="2019-07" db="EMBL/GenBank/DDBJ databases">
        <title>Shewanella sp. YLB-08 draft genomic sequence.</title>
        <authorList>
            <person name="Yu L."/>
        </authorList>
    </citation>
    <scope>NUCLEOTIDE SEQUENCE [LARGE SCALE GENOMIC DNA]</scope>
    <source>
        <strain evidence="3">JCM 20706</strain>
    </source>
</reference>
<keyword evidence="3" id="KW-1185">Reference proteome</keyword>
<organism evidence="2 3">
    <name type="scientific">Shewanella hanedai</name>
    <name type="common">Alteromonas hanedai</name>
    <dbReference type="NCBI Taxonomy" id="25"/>
    <lineage>
        <taxon>Bacteria</taxon>
        <taxon>Pseudomonadati</taxon>
        <taxon>Pseudomonadota</taxon>
        <taxon>Gammaproteobacteria</taxon>
        <taxon>Alteromonadales</taxon>
        <taxon>Shewanellaceae</taxon>
        <taxon>Shewanella</taxon>
    </lineage>
</organism>
<dbReference type="PANTHER" id="PTHR36121">
    <property type="entry name" value="PROTEIN SXY"/>
    <property type="match status" value="1"/>
</dbReference>
<evidence type="ECO:0000259" key="1">
    <source>
        <dbReference type="Pfam" id="PF04994"/>
    </source>
</evidence>
<dbReference type="AlphaFoldDB" id="A0A553JT59"/>
<sequence>MVNVDKLPNLGPKSTAWLNNIGIYTRAELHAVGPITAMIRLERAGHTSSLNMLYALVGVLEGVHWQEIAHTRKGELVLALDAARELEKLNF</sequence>
<evidence type="ECO:0000313" key="2">
    <source>
        <dbReference type="EMBL" id="TRY15581.1"/>
    </source>
</evidence>
<dbReference type="InterPro" id="IPR007077">
    <property type="entry name" value="TfoX_C"/>
</dbReference>
<name>A0A553JT59_SHEHA</name>
<evidence type="ECO:0000313" key="3">
    <source>
        <dbReference type="Proteomes" id="UP000318126"/>
    </source>
</evidence>
<dbReference type="Pfam" id="PF04994">
    <property type="entry name" value="TfoX_C"/>
    <property type="match status" value="1"/>
</dbReference>
<gene>
    <name evidence="2" type="ORF">FN961_03655</name>
</gene>
<dbReference type="Proteomes" id="UP000318126">
    <property type="component" value="Unassembled WGS sequence"/>
</dbReference>
<dbReference type="Gene3D" id="1.10.150.20">
    <property type="entry name" value="5' to 3' exonuclease, C-terminal subdomain"/>
    <property type="match status" value="1"/>
</dbReference>
<comment type="caution">
    <text evidence="2">The sequence shown here is derived from an EMBL/GenBank/DDBJ whole genome shotgun (WGS) entry which is preliminary data.</text>
</comment>
<proteinExistence type="predicted"/>
<accession>A0A553JT59</accession>
<protein>
    <submittedName>
        <fullName evidence="2">TfoX/Sxy family protein</fullName>
    </submittedName>
</protein>
<dbReference type="EMBL" id="VKGK01000003">
    <property type="protein sequence ID" value="TRY15581.1"/>
    <property type="molecule type" value="Genomic_DNA"/>
</dbReference>